<protein>
    <submittedName>
        <fullName evidence="2">Uncharacterized protein</fullName>
    </submittedName>
</protein>
<gene>
    <name evidence="2" type="ORF">HD593_001793</name>
</gene>
<organism evidence="2 3">
    <name type="scientific">Nonomuraea rubra</name>
    <dbReference type="NCBI Taxonomy" id="46180"/>
    <lineage>
        <taxon>Bacteria</taxon>
        <taxon>Bacillati</taxon>
        <taxon>Actinomycetota</taxon>
        <taxon>Actinomycetes</taxon>
        <taxon>Streptosporangiales</taxon>
        <taxon>Streptosporangiaceae</taxon>
        <taxon>Nonomuraea</taxon>
    </lineage>
</organism>
<name>A0A7X0NP43_9ACTN</name>
<accession>A0A7X0NP43</accession>
<evidence type="ECO:0000313" key="2">
    <source>
        <dbReference type="EMBL" id="MBB6546998.1"/>
    </source>
</evidence>
<evidence type="ECO:0000256" key="1">
    <source>
        <dbReference type="SAM" id="MobiDB-lite"/>
    </source>
</evidence>
<sequence length="37" mass="3700">MGTDLVAGIIGQGDAEIGDQDGGQDLQREGRAAATGR</sequence>
<feature type="region of interest" description="Disordered" evidence="1">
    <location>
        <begin position="1"/>
        <end position="37"/>
    </location>
</feature>
<dbReference type="EMBL" id="JACHMI010000001">
    <property type="protein sequence ID" value="MBB6546998.1"/>
    <property type="molecule type" value="Genomic_DNA"/>
</dbReference>
<dbReference type="AlphaFoldDB" id="A0A7X0NP43"/>
<proteinExistence type="predicted"/>
<keyword evidence="3" id="KW-1185">Reference proteome</keyword>
<comment type="caution">
    <text evidence="2">The sequence shown here is derived from an EMBL/GenBank/DDBJ whole genome shotgun (WGS) entry which is preliminary data.</text>
</comment>
<evidence type="ECO:0000313" key="3">
    <source>
        <dbReference type="Proteomes" id="UP000565579"/>
    </source>
</evidence>
<dbReference type="Proteomes" id="UP000565579">
    <property type="component" value="Unassembled WGS sequence"/>
</dbReference>
<reference evidence="2 3" key="1">
    <citation type="submission" date="2020-08" db="EMBL/GenBank/DDBJ databases">
        <title>Sequencing the genomes of 1000 actinobacteria strains.</title>
        <authorList>
            <person name="Klenk H.-P."/>
        </authorList>
    </citation>
    <scope>NUCLEOTIDE SEQUENCE [LARGE SCALE GENOMIC DNA]</scope>
    <source>
        <strain evidence="2 3">DSM 43768</strain>
    </source>
</reference>